<accession>A0A2K2UAJ7</accession>
<dbReference type="EMBL" id="PPEK01000010">
    <property type="protein sequence ID" value="PNV67336.1"/>
    <property type="molecule type" value="Genomic_DNA"/>
</dbReference>
<feature type="domain" description="Bacterial repeat" evidence="3">
    <location>
        <begin position="294"/>
        <end position="367"/>
    </location>
</feature>
<evidence type="ECO:0000259" key="3">
    <source>
        <dbReference type="Pfam" id="PF18998"/>
    </source>
</evidence>
<evidence type="ECO:0000313" key="4">
    <source>
        <dbReference type="EMBL" id="PNV67336.1"/>
    </source>
</evidence>
<keyword evidence="1" id="KW-0472">Membrane</keyword>
<dbReference type="Pfam" id="PF18998">
    <property type="entry name" value="Flg_new_2"/>
    <property type="match status" value="4"/>
</dbReference>
<protein>
    <recommendedName>
        <fullName evidence="3">Bacterial repeat domain-containing protein</fullName>
    </recommendedName>
</protein>
<reference evidence="5" key="1">
    <citation type="submission" date="2018-01" db="EMBL/GenBank/DDBJ databases">
        <title>Rubneribacter badeniensis gen. nov., sp. nov., and Colonibacter rubneri, gen. nov., sp. nov., WGS of new members of the Eggerthellaceae.</title>
        <authorList>
            <person name="Danylec N."/>
            <person name="Stoll D.A."/>
            <person name="Doetsch A."/>
            <person name="Kulling S.E."/>
            <person name="Huch M."/>
        </authorList>
    </citation>
    <scope>NUCLEOTIDE SEQUENCE [LARGE SCALE GENOMIC DNA]</scope>
    <source>
        <strain evidence="5">ResAG-96</strain>
    </source>
</reference>
<keyword evidence="1" id="KW-1133">Transmembrane helix</keyword>
<keyword evidence="5" id="KW-1185">Reference proteome</keyword>
<keyword evidence="2" id="KW-0732">Signal</keyword>
<feature type="domain" description="Bacterial repeat" evidence="3">
    <location>
        <begin position="1242"/>
        <end position="1321"/>
    </location>
</feature>
<comment type="caution">
    <text evidence="4">The sequence shown here is derived from an EMBL/GenBank/DDBJ whole genome shotgun (WGS) entry which is preliminary data.</text>
</comment>
<dbReference type="Proteomes" id="UP000236197">
    <property type="component" value="Unassembled WGS sequence"/>
</dbReference>
<evidence type="ECO:0000256" key="2">
    <source>
        <dbReference type="SAM" id="SignalP"/>
    </source>
</evidence>
<keyword evidence="1" id="KW-0812">Transmembrane</keyword>
<feature type="domain" description="Bacterial repeat" evidence="3">
    <location>
        <begin position="637"/>
        <end position="709"/>
    </location>
</feature>
<dbReference type="InterPro" id="IPR044060">
    <property type="entry name" value="Bacterial_rp_domain"/>
</dbReference>
<gene>
    <name evidence="4" type="ORF">C2L71_08845</name>
</gene>
<organism evidence="4 5">
    <name type="scientific">Enteroscipio rubneri</name>
    <dbReference type="NCBI Taxonomy" id="2070686"/>
    <lineage>
        <taxon>Bacteria</taxon>
        <taxon>Bacillati</taxon>
        <taxon>Actinomycetota</taxon>
        <taxon>Coriobacteriia</taxon>
        <taxon>Eggerthellales</taxon>
        <taxon>Eggerthellaceae</taxon>
        <taxon>Enteroscipio</taxon>
    </lineage>
</organism>
<dbReference type="OrthoDB" id="3187774at2"/>
<evidence type="ECO:0000256" key="1">
    <source>
        <dbReference type="SAM" id="Phobius"/>
    </source>
</evidence>
<feature type="chain" id="PRO_5014340426" description="Bacterial repeat domain-containing protein" evidence="2">
    <location>
        <begin position="32"/>
        <end position="2012"/>
    </location>
</feature>
<sequence>MQATRRYVHTILAALLCMCLLVSYMPLPASAAEAPRPSVSDEVGQALPTGDEQAQLGTTVNVLAVASPAIVEHTESFAASVAQISGNSSFDLKVVATGKGELAYSWTRTADGQPDDSFAFDEGPVYKLSEHADTLQDGTVYVYTVVVRDETGSTATASIQVVVKAGYEYRTIDSTEVEGVSASAWMHVGALLYAAAVDSAQPTFGMLQAAAGAPLASAYHIDLAAEGETAYVGEVQVALPAPGVPDGDAAVVGIGADGSSMTLSAQVEGGIARFSTEVLGAFAVVADEAEAAVHTVEASAGEGGQILPAGTVKVAEGASVTFTALPDAGFALDAMLVDGVPVDAPGGVCTIADVRGDRTVKALFRAVEPDPARQHAVSAVVAGGNGAVSVNNGAAGASAQAQVAHGERAVAALFPEEGWTVDAVTADDGSGAVVVPALNGTCTIAAVESDVNVQVTFVRGVAPPVPMFTVTATSNGGGSIAPAEAQVPLGGSAEFKVEADEGCVLKSLTVDGADAMGRLSGTVLSVQNVVSDRAVEAVFEREAVEETHTVTAAAGEGGSISPSGAVEVPDGGARTFYLYPDEGFRLASVVLERAGRTADVTGDVAGGVFVLADVREDCALAASFEPSGVVVPDDTYYTVTATAGEGGIVSPAGDVRVKAGGSATFVFVPDEGHARETVTVNGEPVEVRGSSLTLSDVAANASVHATFRALGGGEPKPEQPVLHEIRAEAGPGGVVSPAGAVQVPEGGSMPFSFVPLAGYALDRVLVDGQPVDAAEVAAGAYRFDDVREPHSLRAEFEPASGDAPRIDPVITATAGEHGSISPAGAVSVAYDGSQTFSFVPEAGYKVASVTVNDQPVPEDELTAGAYTLFNVRQDAAVHVEFAADAGAVPPTVHTVHASATAGGFVSPAGDVAVVEGQSLTLRFGALAGYELYRVTVDDADVPEAAAAGFYRIDSVTSEASVRAFFKRAGADPADPDDPDKPTGYAVIQASASDGGSIEPSGNVEVGLGASKRFTFQPNDGYELDQVLVDGAAVDPAKVADGSYTFENVRTGATIHAAFKKGAEPPARFHAVTASASSGGSVAPSGRTDVKEGESATFEFRADAGYKLVRVLLDGAPVDAAEIADGRYTVSDVRADHAVRGEFAPEDAPEPAYAVVHVSAGAGGSASPTGDVRVVRGGSCSVLLLPADGYALDAVQVNGRDATRQVEDGRLVLPAVTGETWVEATFRALDQGEPQPDVPEVHEVTASSTSGGTISPRGRVLVAHGDGATFAVTANEGYRLASVLVDGVELGAAQVEEAARTGVLALAAVEGDRSVRAVFERIPDGPAPEEPPTVNVDVEVKVSVTSVRGSEGGTVQPESLTVPRGARDIAFYIYPEEGYVPQSVAVNGEPTEFHPVEAAAPASVFGFRAAVFSAAGGQAGAYWFAIAEAQEDAVVDVVFRERTADDPDPAPVTTYRVETEASAGGTITPSMTVPEGRDAQLAVVPDAGFKLASLTVEENGATRDALGEVADGMLVLSAVSADAKVTAAFAPDVEPPRYATLHVAAGDHGSVSPDGDVRVLRGADQLFAVVPDDGYAVDQVTVGGVPVAVDGFSFAVPNVQVDAEVVVTFREAAPTDPPKPAFHTVTPSATTGGAVHPADPVKVAHGGSASFSLLPDEGYELANVTLDGADLPAYRWRDGVLRLDDVQVDHAVRAEFRKTVPPAPGQVRVTTEAGEGGRIDPAGPLDVDKGTNLIFGFIPEEGFELDTAKVNGVVVPVAGNQYELMGVSVDTVVSATFKASSVPPVETHVVTVSVAGDVGGEIVPQGPVEVPHDGAQLFTFKPAEGYELDAVLVDGERVEPVRPEGALPYYLMKNVTADRSIVAMFRAEGGDEPIAPTEFMLTAGVAGGHGSIRPSGEVKVSAGGTRTFQFEADPGYRVRALIIDGVRSSFDGTSYPFVDVRADHSILVEFGLAAPVAPSGPIDAAGRGAQTALGYVKTGDATGSIACAAAVLALAAAGVAAASRRRAAKAGRP</sequence>
<feature type="transmembrane region" description="Helical" evidence="1">
    <location>
        <begin position="1980"/>
        <end position="2001"/>
    </location>
</feature>
<feature type="domain" description="Bacterial repeat" evidence="3">
    <location>
        <begin position="1454"/>
        <end position="1529"/>
    </location>
</feature>
<proteinExistence type="predicted"/>
<evidence type="ECO:0000313" key="5">
    <source>
        <dbReference type="Proteomes" id="UP000236197"/>
    </source>
</evidence>
<dbReference type="RefSeq" id="WP_103265408.1">
    <property type="nucleotide sequence ID" value="NZ_CABMLE010000010.1"/>
</dbReference>
<feature type="signal peptide" evidence="2">
    <location>
        <begin position="1"/>
        <end position="31"/>
    </location>
</feature>
<name>A0A2K2UAJ7_9ACTN</name>